<dbReference type="RefSeq" id="WP_345238309.1">
    <property type="nucleotide sequence ID" value="NZ_BAABGZ010000081.1"/>
</dbReference>
<sequence>MPSYSETTGLPPDFRVSYSLFSPEEGGRKRPHYQHIRWDFSYEAIATRNLLFMIWPEFITPAGDMLPEGVPMPQHGLADMFIISPHHREFHTRHIHRGLRGYLHEGHRVGVCEVVEVLGLHTNPRR</sequence>
<protein>
    <submittedName>
        <fullName evidence="1">Uncharacterized protein</fullName>
    </submittedName>
</protein>
<evidence type="ECO:0000313" key="1">
    <source>
        <dbReference type="EMBL" id="GAA4369882.1"/>
    </source>
</evidence>
<name>A0ABP8IS60_9BACT</name>
<dbReference type="EMBL" id="BAABGZ010000081">
    <property type="protein sequence ID" value="GAA4369882.1"/>
    <property type="molecule type" value="Genomic_DNA"/>
</dbReference>
<evidence type="ECO:0000313" key="2">
    <source>
        <dbReference type="Proteomes" id="UP001501153"/>
    </source>
</evidence>
<accession>A0ABP8IS60</accession>
<keyword evidence="2" id="KW-1185">Reference proteome</keyword>
<proteinExistence type="predicted"/>
<dbReference type="Gene3D" id="2.40.30.10">
    <property type="entry name" value="Translation factors"/>
    <property type="match status" value="1"/>
</dbReference>
<comment type="caution">
    <text evidence="1">The sequence shown here is derived from an EMBL/GenBank/DDBJ whole genome shotgun (WGS) entry which is preliminary data.</text>
</comment>
<gene>
    <name evidence="1" type="ORF">GCM10023185_43910</name>
</gene>
<reference evidence="2" key="1">
    <citation type="journal article" date="2019" name="Int. J. Syst. Evol. Microbiol.">
        <title>The Global Catalogue of Microorganisms (GCM) 10K type strain sequencing project: providing services to taxonomists for standard genome sequencing and annotation.</title>
        <authorList>
            <consortium name="The Broad Institute Genomics Platform"/>
            <consortium name="The Broad Institute Genome Sequencing Center for Infectious Disease"/>
            <person name="Wu L."/>
            <person name="Ma J."/>
        </authorList>
    </citation>
    <scope>NUCLEOTIDE SEQUENCE [LARGE SCALE GENOMIC DNA]</scope>
    <source>
        <strain evidence="2">JCM 17923</strain>
    </source>
</reference>
<dbReference type="Proteomes" id="UP001501153">
    <property type="component" value="Unassembled WGS sequence"/>
</dbReference>
<organism evidence="1 2">
    <name type="scientific">Hymenobacter saemangeumensis</name>
    <dbReference type="NCBI Taxonomy" id="1084522"/>
    <lineage>
        <taxon>Bacteria</taxon>
        <taxon>Pseudomonadati</taxon>
        <taxon>Bacteroidota</taxon>
        <taxon>Cytophagia</taxon>
        <taxon>Cytophagales</taxon>
        <taxon>Hymenobacteraceae</taxon>
        <taxon>Hymenobacter</taxon>
    </lineage>
</organism>